<keyword evidence="3" id="KW-1185">Reference proteome</keyword>
<dbReference type="InterPro" id="IPR053151">
    <property type="entry name" value="RNase_H-like"/>
</dbReference>
<dbReference type="GO" id="GO:0004523">
    <property type="term" value="F:RNA-DNA hybrid ribonuclease activity"/>
    <property type="evidence" value="ECO:0007669"/>
    <property type="project" value="InterPro"/>
</dbReference>
<protein>
    <recommendedName>
        <fullName evidence="1">RNase H type-1 domain-containing protein</fullName>
    </recommendedName>
</protein>
<proteinExistence type="predicted"/>
<comment type="caution">
    <text evidence="2">The sequence shown here is derived from an EMBL/GenBank/DDBJ whole genome shotgun (WGS) entry which is preliminary data.</text>
</comment>
<dbReference type="InterPro" id="IPR002156">
    <property type="entry name" value="RNaseH_domain"/>
</dbReference>
<dbReference type="PANTHER" id="PTHR47723">
    <property type="entry name" value="OS05G0353850 PROTEIN"/>
    <property type="match status" value="1"/>
</dbReference>
<feature type="domain" description="RNase H type-1" evidence="1">
    <location>
        <begin position="6"/>
        <end position="127"/>
    </location>
</feature>
<dbReference type="EMBL" id="JABFAD010334877">
    <property type="protein sequence ID" value="MBA0820462.1"/>
    <property type="molecule type" value="Genomic_DNA"/>
</dbReference>
<organism evidence="2 3">
    <name type="scientific">Gossypium harknessii</name>
    <dbReference type="NCBI Taxonomy" id="34285"/>
    <lineage>
        <taxon>Eukaryota</taxon>
        <taxon>Viridiplantae</taxon>
        <taxon>Streptophyta</taxon>
        <taxon>Embryophyta</taxon>
        <taxon>Tracheophyta</taxon>
        <taxon>Spermatophyta</taxon>
        <taxon>Magnoliopsida</taxon>
        <taxon>eudicotyledons</taxon>
        <taxon>Gunneridae</taxon>
        <taxon>Pentapetalae</taxon>
        <taxon>rosids</taxon>
        <taxon>malvids</taxon>
        <taxon>Malvales</taxon>
        <taxon>Malvaceae</taxon>
        <taxon>Malvoideae</taxon>
        <taxon>Gossypium</taxon>
    </lineage>
</organism>
<reference evidence="2 3" key="1">
    <citation type="journal article" date="2019" name="Genome Biol. Evol.">
        <title>Insights into the evolution of the New World diploid cottons (Gossypium, subgenus Houzingenia) based on genome sequencing.</title>
        <authorList>
            <person name="Grover C.E."/>
            <person name="Arick M.A. 2nd"/>
            <person name="Thrash A."/>
            <person name="Conover J.L."/>
            <person name="Sanders W.S."/>
            <person name="Peterson D.G."/>
            <person name="Frelichowski J.E."/>
            <person name="Scheffler J.A."/>
            <person name="Scheffler B.E."/>
            <person name="Wendel J.F."/>
        </authorList>
    </citation>
    <scope>NUCLEOTIDE SEQUENCE [LARGE SCALE GENOMIC DNA]</scope>
    <source>
        <strain evidence="2">0</strain>
        <tissue evidence="2">Leaf</tissue>
    </source>
</reference>
<dbReference type="PANTHER" id="PTHR47723:SF19">
    <property type="entry name" value="POLYNUCLEOTIDYL TRANSFERASE, RIBONUCLEASE H-LIKE SUPERFAMILY PROTEIN"/>
    <property type="match status" value="1"/>
</dbReference>
<evidence type="ECO:0000313" key="2">
    <source>
        <dbReference type="EMBL" id="MBA0820462.1"/>
    </source>
</evidence>
<gene>
    <name evidence="2" type="ORF">Gohar_021133</name>
</gene>
<dbReference type="Proteomes" id="UP000593560">
    <property type="component" value="Unassembled WGS sequence"/>
</dbReference>
<dbReference type="GO" id="GO:0003676">
    <property type="term" value="F:nucleic acid binding"/>
    <property type="evidence" value="ECO:0007669"/>
    <property type="project" value="InterPro"/>
</dbReference>
<accession>A0A7J9IEB2</accession>
<dbReference type="InterPro" id="IPR044730">
    <property type="entry name" value="RNase_H-like_dom_plant"/>
</dbReference>
<dbReference type="AlphaFoldDB" id="A0A7J9IEB2"/>
<dbReference type="SUPFAM" id="SSF53098">
    <property type="entry name" value="Ribonuclease H-like"/>
    <property type="match status" value="1"/>
</dbReference>
<sequence length="160" mass="17938">MNVKVNFDATFDKQHRKSYTGIVIRNSTGQDLKVKVYNNGYIPAMFASEALACVQAIRFGVESSFLRVEVEGDTLTIIKKIQSEKEEIYKIRAYISNAKRLRSNFITCKFKHAWRQTKKVAHIIAKEGLNKDANTYLANGLSSSVAWAVEDDIQGGGRGS</sequence>
<dbReference type="CDD" id="cd06222">
    <property type="entry name" value="RNase_H_like"/>
    <property type="match status" value="1"/>
</dbReference>
<evidence type="ECO:0000259" key="1">
    <source>
        <dbReference type="Pfam" id="PF13456"/>
    </source>
</evidence>
<dbReference type="Gene3D" id="3.30.420.10">
    <property type="entry name" value="Ribonuclease H-like superfamily/Ribonuclease H"/>
    <property type="match status" value="1"/>
</dbReference>
<evidence type="ECO:0000313" key="3">
    <source>
        <dbReference type="Proteomes" id="UP000593560"/>
    </source>
</evidence>
<dbReference type="Pfam" id="PF13456">
    <property type="entry name" value="RVT_3"/>
    <property type="match status" value="1"/>
</dbReference>
<dbReference type="InterPro" id="IPR012337">
    <property type="entry name" value="RNaseH-like_sf"/>
</dbReference>
<dbReference type="InterPro" id="IPR036397">
    <property type="entry name" value="RNaseH_sf"/>
</dbReference>
<name>A0A7J9IEB2_9ROSI</name>
<dbReference type="OrthoDB" id="967869at2759"/>